<dbReference type="Pfam" id="PF23750">
    <property type="entry name" value="RsgI_M"/>
    <property type="match status" value="1"/>
</dbReference>
<evidence type="ECO:0000256" key="2">
    <source>
        <dbReference type="ARBA" id="ARBA00022475"/>
    </source>
</evidence>
<dbReference type="GO" id="GO:0005886">
    <property type="term" value="C:plasma membrane"/>
    <property type="evidence" value="ECO:0007669"/>
    <property type="project" value="UniProtKB-SubCell"/>
</dbReference>
<feature type="transmembrane region" description="Helical" evidence="7">
    <location>
        <begin position="56"/>
        <end position="75"/>
    </location>
</feature>
<evidence type="ECO:0000256" key="6">
    <source>
        <dbReference type="SAM" id="MobiDB-lite"/>
    </source>
</evidence>
<feature type="domain" description="RsgI N-terminal anti-sigma" evidence="8">
    <location>
        <begin position="1"/>
        <end position="44"/>
    </location>
</feature>
<evidence type="ECO:0000256" key="3">
    <source>
        <dbReference type="ARBA" id="ARBA00022692"/>
    </source>
</evidence>
<evidence type="ECO:0000259" key="8">
    <source>
        <dbReference type="PROSITE" id="PS51849"/>
    </source>
</evidence>
<evidence type="ECO:0000256" key="4">
    <source>
        <dbReference type="ARBA" id="ARBA00022989"/>
    </source>
</evidence>
<keyword evidence="5 7" id="KW-0472">Membrane</keyword>
<proteinExistence type="predicted"/>
<evidence type="ECO:0000256" key="7">
    <source>
        <dbReference type="SAM" id="Phobius"/>
    </source>
</evidence>
<dbReference type="RefSeq" id="WP_113766037.1">
    <property type="nucleotide sequence ID" value="NZ_LVYK01000059.1"/>
</dbReference>
<evidence type="ECO:0000313" key="10">
    <source>
        <dbReference type="Proteomes" id="UP000250174"/>
    </source>
</evidence>
<comment type="subcellular location">
    <subcellularLocation>
        <location evidence="1">Cell membrane</location>
        <topology evidence="1">Single-pass membrane protein</topology>
    </subcellularLocation>
</comment>
<name>A0AAX1Q288_9BACI</name>
<organism evidence="9 10">
    <name type="scientific">Priestia endophytica</name>
    <dbReference type="NCBI Taxonomy" id="135735"/>
    <lineage>
        <taxon>Bacteria</taxon>
        <taxon>Bacillati</taxon>
        <taxon>Bacillota</taxon>
        <taxon>Bacilli</taxon>
        <taxon>Bacillales</taxon>
        <taxon>Bacillaceae</taxon>
        <taxon>Priestia</taxon>
    </lineage>
</organism>
<evidence type="ECO:0000256" key="5">
    <source>
        <dbReference type="ARBA" id="ARBA00023136"/>
    </source>
</evidence>
<dbReference type="AlphaFoldDB" id="A0AAX1Q288"/>
<dbReference type="PROSITE" id="PS51849">
    <property type="entry name" value="RSGI_N"/>
    <property type="match status" value="1"/>
</dbReference>
<comment type="caution">
    <text evidence="9">The sequence shown here is derived from an EMBL/GenBank/DDBJ whole genome shotgun (WGS) entry which is preliminary data.</text>
</comment>
<feature type="compositionally biased region" description="Basic and acidic residues" evidence="6">
    <location>
        <begin position="210"/>
        <end position="224"/>
    </location>
</feature>
<accession>A0AAX1Q288</accession>
<keyword evidence="4 7" id="KW-1133">Transmembrane helix</keyword>
<dbReference type="InterPro" id="IPR024449">
    <property type="entry name" value="Anti-sigma_RsgI_N"/>
</dbReference>
<sequence>MYINREYIVVLTPDGEFAKAKREKATYELGEEVPVKLYSSRKQQNQQRQHSKWRRMAFTSLVIAAALLLFFIPFGQNKQEVFAYVSIDINPSIEIGVNPSYEVISLTGYNEEGKEIIAKLKKKWKYESFKKVANRILEKSKEEGYLHKDKEILVTTSYRDETSKEKENFSKVVKDSTKTWRESEYKFVQKDCSFKKRNEAQKKGLSAGKYIEEKDPEKDPKDQQLEDNDDVLTEETEEDEKIEKEESKEEETDVEEEPTSSEEDVEKDEQKTKPEEIEQDSKQETEEDEEEKETEKDEDNAQSTKPNENQSEANNEEVPEVPNSTPEDENQKPAEPSKQQGKDEQTVPPHSGSKGPPPHAENEHSNQNEETEEE</sequence>
<feature type="compositionally biased region" description="Acidic residues" evidence="6">
    <location>
        <begin position="248"/>
        <end position="267"/>
    </location>
</feature>
<feature type="region of interest" description="Disordered" evidence="6">
    <location>
        <begin position="203"/>
        <end position="374"/>
    </location>
</feature>
<feature type="compositionally biased region" description="Acidic residues" evidence="6">
    <location>
        <begin position="225"/>
        <end position="240"/>
    </location>
</feature>
<protein>
    <recommendedName>
        <fullName evidence="8">RsgI N-terminal anti-sigma domain-containing protein</fullName>
    </recommendedName>
</protein>
<evidence type="ECO:0000313" key="9">
    <source>
        <dbReference type="EMBL" id="RAS72211.1"/>
    </source>
</evidence>
<feature type="compositionally biased region" description="Basic and acidic residues" evidence="6">
    <location>
        <begin position="268"/>
        <end position="284"/>
    </location>
</feature>
<dbReference type="Pfam" id="PF12791">
    <property type="entry name" value="RsgI_N"/>
    <property type="match status" value="1"/>
</dbReference>
<evidence type="ECO:0000256" key="1">
    <source>
        <dbReference type="ARBA" id="ARBA00004162"/>
    </source>
</evidence>
<dbReference type="Proteomes" id="UP000250174">
    <property type="component" value="Unassembled WGS sequence"/>
</dbReference>
<keyword evidence="3 7" id="KW-0812">Transmembrane</keyword>
<gene>
    <name evidence="9" type="ORF">A3864_24385</name>
</gene>
<feature type="compositionally biased region" description="Polar residues" evidence="6">
    <location>
        <begin position="301"/>
        <end position="313"/>
    </location>
</feature>
<feature type="compositionally biased region" description="Acidic residues" evidence="6">
    <location>
        <begin position="285"/>
        <end position="300"/>
    </location>
</feature>
<keyword evidence="2" id="KW-1003">Cell membrane</keyword>
<reference evidence="9 10" key="1">
    <citation type="submission" date="2016-03" db="EMBL/GenBank/DDBJ databases">
        <title>Comparison of Bacillus endophyticus and B. anthracis characteristics using whole genome sequence analysis and microbiological techniques.</title>
        <authorList>
            <person name="Lekota K.E."/>
            <person name="Mafofo J."/>
            <person name="Rees J."/>
            <person name="Muchadeyi F.C."/>
            <person name="Madoroba E."/>
            <person name="Van Heerden H."/>
        </authorList>
    </citation>
    <scope>NUCLEOTIDE SEQUENCE [LARGE SCALE GENOMIC DNA]</scope>
    <source>
        <strain evidence="9 10">3631_10C</strain>
    </source>
</reference>
<dbReference type="EMBL" id="LVYK01000059">
    <property type="protein sequence ID" value="RAS72211.1"/>
    <property type="molecule type" value="Genomic_DNA"/>
</dbReference>
<dbReference type="InterPro" id="IPR055431">
    <property type="entry name" value="RsgI_M"/>
</dbReference>